<dbReference type="GO" id="GO:0004151">
    <property type="term" value="F:dihydroorotase activity"/>
    <property type="evidence" value="ECO:0007669"/>
    <property type="project" value="UniProtKB-EC"/>
</dbReference>
<sequence>MTIPETSLLITGGRVIDPSQSIDRVARLLVVDGRIEAIDPADSQIPESARHIDASGRIVAPGFVDLGVELREPGFEEDETIASGSDAALAGGFTSILACSSTSPCIDSHGAVEFVRQKAVQADGVRVHVIGCLSKNRDAKQMAELGLLHEAGAVAYSDAPRPMPNDALLKRALEYAQMFNLPIINRPNVMTLSEGGVMHDGQVALVLGLKGLPTEAEDLAVARDVRIAEATSGRLHIGPVSTMGSVDLIRRVKERGIPITASVCPHNLCLDDSQLRSFDSRFKVHPPLRSPKHIETLCAAVADGTIDAIQSGHMPRAREKKMDDLDASPFGLSSLETTLATISTFMLGLEGFDWSAAIDRLSTAPARIAGVPGGDLKVGSLADIVIIDPDEKWIVDGHQFRSHCISTPLDHLELTGRVTHTLVGGRVRFALRPETEHLA</sequence>
<dbReference type="EMBL" id="CP036525">
    <property type="protein sequence ID" value="QDT02903.1"/>
    <property type="molecule type" value="Genomic_DNA"/>
</dbReference>
<dbReference type="Gene3D" id="3.20.20.140">
    <property type="entry name" value="Metal-dependent hydrolases"/>
    <property type="match status" value="1"/>
</dbReference>
<dbReference type="InterPro" id="IPR024403">
    <property type="entry name" value="DHOase_cat"/>
</dbReference>
<gene>
    <name evidence="3" type="primary">pyrC_1</name>
    <name evidence="3" type="ORF">K227x_12820</name>
</gene>
<dbReference type="InterPro" id="IPR050138">
    <property type="entry name" value="DHOase/Allantoinase_Hydrolase"/>
</dbReference>
<dbReference type="InterPro" id="IPR011059">
    <property type="entry name" value="Metal-dep_hydrolase_composite"/>
</dbReference>
<dbReference type="EC" id="3.5.2.3" evidence="3"/>
<evidence type="ECO:0000313" key="3">
    <source>
        <dbReference type="EMBL" id="QDT02903.1"/>
    </source>
</evidence>
<dbReference type="Proteomes" id="UP000318538">
    <property type="component" value="Chromosome"/>
</dbReference>
<dbReference type="InterPro" id="IPR004722">
    <property type="entry name" value="DHOase"/>
</dbReference>
<dbReference type="GO" id="GO:0006145">
    <property type="term" value="P:purine nucleobase catabolic process"/>
    <property type="evidence" value="ECO:0007669"/>
    <property type="project" value="TreeGrafter"/>
</dbReference>
<accession>A0A517N6Y0</accession>
<evidence type="ECO:0000256" key="1">
    <source>
        <dbReference type="ARBA" id="ARBA00022975"/>
    </source>
</evidence>
<dbReference type="PANTHER" id="PTHR43668">
    <property type="entry name" value="ALLANTOINASE"/>
    <property type="match status" value="1"/>
</dbReference>
<evidence type="ECO:0000313" key="4">
    <source>
        <dbReference type="Proteomes" id="UP000318538"/>
    </source>
</evidence>
<keyword evidence="3" id="KW-0378">Hydrolase</keyword>
<dbReference type="Gene3D" id="2.30.40.10">
    <property type="entry name" value="Urease, subunit C, domain 1"/>
    <property type="match status" value="1"/>
</dbReference>
<dbReference type="GO" id="GO:0005737">
    <property type="term" value="C:cytoplasm"/>
    <property type="evidence" value="ECO:0007669"/>
    <property type="project" value="TreeGrafter"/>
</dbReference>
<organism evidence="3 4">
    <name type="scientific">Rubripirellula lacrimiformis</name>
    <dbReference type="NCBI Taxonomy" id="1930273"/>
    <lineage>
        <taxon>Bacteria</taxon>
        <taxon>Pseudomonadati</taxon>
        <taxon>Planctomycetota</taxon>
        <taxon>Planctomycetia</taxon>
        <taxon>Pirellulales</taxon>
        <taxon>Pirellulaceae</taxon>
        <taxon>Rubripirellula</taxon>
    </lineage>
</organism>
<keyword evidence="1" id="KW-0665">Pyrimidine biosynthesis</keyword>
<dbReference type="NCBIfam" id="TIGR00857">
    <property type="entry name" value="pyrC_multi"/>
    <property type="match status" value="1"/>
</dbReference>
<keyword evidence="4" id="KW-1185">Reference proteome</keyword>
<dbReference type="CDD" id="cd01317">
    <property type="entry name" value="DHOase_IIa"/>
    <property type="match status" value="1"/>
</dbReference>
<protein>
    <submittedName>
        <fullName evidence="3">Dihydroorotase</fullName>
        <ecNumber evidence="3">3.5.2.3</ecNumber>
    </submittedName>
</protein>
<dbReference type="GO" id="GO:0006221">
    <property type="term" value="P:pyrimidine nucleotide biosynthetic process"/>
    <property type="evidence" value="ECO:0007669"/>
    <property type="project" value="UniProtKB-KW"/>
</dbReference>
<proteinExistence type="predicted"/>
<dbReference type="GO" id="GO:0004038">
    <property type="term" value="F:allantoinase activity"/>
    <property type="evidence" value="ECO:0007669"/>
    <property type="project" value="TreeGrafter"/>
</dbReference>
<feature type="domain" description="Dihydroorotase catalytic" evidence="2">
    <location>
        <begin position="56"/>
        <end position="242"/>
    </location>
</feature>
<dbReference type="PANTHER" id="PTHR43668:SF2">
    <property type="entry name" value="ALLANTOINASE"/>
    <property type="match status" value="1"/>
</dbReference>
<dbReference type="KEGG" id="rlc:K227x_12820"/>
<dbReference type="AlphaFoldDB" id="A0A517N6Y0"/>
<reference evidence="3 4" key="1">
    <citation type="submission" date="2019-02" db="EMBL/GenBank/DDBJ databases">
        <title>Deep-cultivation of Planctomycetes and their phenomic and genomic characterization uncovers novel biology.</title>
        <authorList>
            <person name="Wiegand S."/>
            <person name="Jogler M."/>
            <person name="Boedeker C."/>
            <person name="Pinto D."/>
            <person name="Vollmers J."/>
            <person name="Rivas-Marin E."/>
            <person name="Kohn T."/>
            <person name="Peeters S.H."/>
            <person name="Heuer A."/>
            <person name="Rast P."/>
            <person name="Oberbeckmann S."/>
            <person name="Bunk B."/>
            <person name="Jeske O."/>
            <person name="Meyerdierks A."/>
            <person name="Storesund J.E."/>
            <person name="Kallscheuer N."/>
            <person name="Luecker S."/>
            <person name="Lage O.M."/>
            <person name="Pohl T."/>
            <person name="Merkel B.J."/>
            <person name="Hornburger P."/>
            <person name="Mueller R.-W."/>
            <person name="Bruemmer F."/>
            <person name="Labrenz M."/>
            <person name="Spormann A.M."/>
            <person name="Op den Camp H."/>
            <person name="Overmann J."/>
            <person name="Amann R."/>
            <person name="Jetten M.S.M."/>
            <person name="Mascher T."/>
            <person name="Medema M.H."/>
            <person name="Devos D.P."/>
            <person name="Kaster A.-K."/>
            <person name="Ovreas L."/>
            <person name="Rohde M."/>
            <person name="Galperin M.Y."/>
            <person name="Jogler C."/>
        </authorList>
    </citation>
    <scope>NUCLEOTIDE SEQUENCE [LARGE SCALE GENOMIC DNA]</scope>
    <source>
        <strain evidence="3 4">K22_7</strain>
    </source>
</reference>
<dbReference type="InterPro" id="IPR032466">
    <property type="entry name" value="Metal_Hydrolase"/>
</dbReference>
<evidence type="ECO:0000259" key="2">
    <source>
        <dbReference type="Pfam" id="PF12890"/>
    </source>
</evidence>
<dbReference type="SUPFAM" id="SSF51338">
    <property type="entry name" value="Composite domain of metallo-dependent hydrolases"/>
    <property type="match status" value="1"/>
</dbReference>
<dbReference type="GO" id="GO:0046872">
    <property type="term" value="F:metal ion binding"/>
    <property type="evidence" value="ECO:0007669"/>
    <property type="project" value="InterPro"/>
</dbReference>
<dbReference type="SUPFAM" id="SSF51556">
    <property type="entry name" value="Metallo-dependent hydrolases"/>
    <property type="match status" value="1"/>
</dbReference>
<name>A0A517N6Y0_9BACT</name>
<dbReference type="Pfam" id="PF12890">
    <property type="entry name" value="DHOase"/>
    <property type="match status" value="1"/>
</dbReference>